<feature type="region of interest" description="Disordered" evidence="1">
    <location>
        <begin position="196"/>
        <end position="232"/>
    </location>
</feature>
<organism evidence="2 3">
    <name type="scientific">Exidia glandulosa HHB12029</name>
    <dbReference type="NCBI Taxonomy" id="1314781"/>
    <lineage>
        <taxon>Eukaryota</taxon>
        <taxon>Fungi</taxon>
        <taxon>Dikarya</taxon>
        <taxon>Basidiomycota</taxon>
        <taxon>Agaricomycotina</taxon>
        <taxon>Agaricomycetes</taxon>
        <taxon>Auriculariales</taxon>
        <taxon>Exidiaceae</taxon>
        <taxon>Exidia</taxon>
    </lineage>
</organism>
<sequence length="574" mass="62110">MDPAQFLPRGFGLGATLASLQDWLSGKTTQDTHPLKLQDASRLLTERRGPSPAVTMPRSNFYVNGTKIALTTGPPALSNANTPAATPTFDQAPTSLFSAFRTATQRNLPSTALGSRVSAFARDGHSTSAMAPPATPHNADQFQTRFTPAFALSNNGEASGYTAPVTPPSSAFEFTASSTIAHASRAALLLQRHRRPAPRAHPYARLPGSPGGDCVQEEQPTEAPKKNKHIQRFKRREEFIDHRVFGEQATVGSSASAPDGGREDVSMELDETPAAQQGKADDDSDGSRALEDEGPVTPALGNDSTPAIHGFGDFHNDDDADLFADDDGMDIADDADRAKYSGVNRERTANDFYFPLSPASSSSSIQPAGPLLDAHNDDDAENELMVADEDFDRQLAKILAVLEEKKTVWVSAKPAPFNMAVIDLCEAITTVGLEYQEGQGGTGLNMVLVDNRGRELEFSNVPTETLSLFRHSRALQHCQYFSFDETLQHPHYRALATTTLPKVIELSVMVHGAMDAPVWDLDDLAVLAFPSLRQVTFSAENKTRLSAAKANLFMARNITYDGGVKIGRQKVTWV</sequence>
<name>A0A165FAI7_EXIGL</name>
<gene>
    <name evidence="2" type="ORF">EXIGLDRAFT_751562</name>
</gene>
<evidence type="ECO:0000256" key="1">
    <source>
        <dbReference type="SAM" id="MobiDB-lite"/>
    </source>
</evidence>
<proteinExistence type="predicted"/>
<protein>
    <submittedName>
        <fullName evidence="2">Uncharacterized protein</fullName>
    </submittedName>
</protein>
<feature type="region of interest" description="Disordered" evidence="1">
    <location>
        <begin position="244"/>
        <end position="313"/>
    </location>
</feature>
<reference evidence="2 3" key="1">
    <citation type="journal article" date="2016" name="Mol. Biol. Evol.">
        <title>Comparative Genomics of Early-Diverging Mushroom-Forming Fungi Provides Insights into the Origins of Lignocellulose Decay Capabilities.</title>
        <authorList>
            <person name="Nagy L.G."/>
            <person name="Riley R."/>
            <person name="Tritt A."/>
            <person name="Adam C."/>
            <person name="Daum C."/>
            <person name="Floudas D."/>
            <person name="Sun H."/>
            <person name="Yadav J.S."/>
            <person name="Pangilinan J."/>
            <person name="Larsson K.H."/>
            <person name="Matsuura K."/>
            <person name="Barry K."/>
            <person name="Labutti K."/>
            <person name="Kuo R."/>
            <person name="Ohm R.A."/>
            <person name="Bhattacharya S.S."/>
            <person name="Shirouzu T."/>
            <person name="Yoshinaga Y."/>
            <person name="Martin F.M."/>
            <person name="Grigoriev I.V."/>
            <person name="Hibbett D.S."/>
        </authorList>
    </citation>
    <scope>NUCLEOTIDE SEQUENCE [LARGE SCALE GENOMIC DNA]</scope>
    <source>
        <strain evidence="2 3">HHB12029</strain>
    </source>
</reference>
<accession>A0A165FAI7</accession>
<dbReference type="InParanoid" id="A0A165FAI7"/>
<keyword evidence="3" id="KW-1185">Reference proteome</keyword>
<dbReference type="Proteomes" id="UP000077266">
    <property type="component" value="Unassembled WGS sequence"/>
</dbReference>
<dbReference type="AlphaFoldDB" id="A0A165FAI7"/>
<evidence type="ECO:0000313" key="2">
    <source>
        <dbReference type="EMBL" id="KZV88680.1"/>
    </source>
</evidence>
<evidence type="ECO:0000313" key="3">
    <source>
        <dbReference type="Proteomes" id="UP000077266"/>
    </source>
</evidence>
<feature type="compositionally biased region" description="Basic and acidic residues" evidence="1">
    <location>
        <begin position="279"/>
        <end position="291"/>
    </location>
</feature>
<dbReference type="EMBL" id="KV426093">
    <property type="protein sequence ID" value="KZV88680.1"/>
    <property type="molecule type" value="Genomic_DNA"/>
</dbReference>